<dbReference type="EMBL" id="KI925461">
    <property type="protein sequence ID" value="ETW79126.1"/>
    <property type="molecule type" value="Genomic_DNA"/>
</dbReference>
<dbReference type="InterPro" id="IPR013243">
    <property type="entry name" value="SCA7_dom"/>
</dbReference>
<dbReference type="STRING" id="747525.W4K1Z2"/>
<dbReference type="Proteomes" id="UP000030671">
    <property type="component" value="Unassembled WGS sequence"/>
</dbReference>
<protein>
    <recommendedName>
        <fullName evidence="2">SCA7 domain-containing protein</fullName>
    </recommendedName>
</protein>
<dbReference type="InterPro" id="IPR037804">
    <property type="entry name" value="SGF73"/>
</dbReference>
<dbReference type="GO" id="GO:0000124">
    <property type="term" value="C:SAGA complex"/>
    <property type="evidence" value="ECO:0007669"/>
    <property type="project" value="InterPro"/>
</dbReference>
<dbReference type="HOGENOM" id="CLU_042084_0_0_1"/>
<keyword evidence="4" id="KW-1185">Reference proteome</keyword>
<feature type="compositionally biased region" description="Basic residues" evidence="1">
    <location>
        <begin position="140"/>
        <end position="154"/>
    </location>
</feature>
<dbReference type="PANTHER" id="PTHR47805">
    <property type="entry name" value="SAGA-ASSOCIATED FACTOR 73"/>
    <property type="match status" value="1"/>
</dbReference>
<dbReference type="eggNOG" id="KOG4140">
    <property type="taxonomic scope" value="Eukaryota"/>
</dbReference>
<name>W4K1Z2_HETIT</name>
<feature type="domain" description="SCA7" evidence="2">
    <location>
        <begin position="151"/>
        <end position="217"/>
    </location>
</feature>
<dbReference type="Pfam" id="PF08313">
    <property type="entry name" value="SCA7"/>
    <property type="match status" value="1"/>
</dbReference>
<dbReference type="PANTHER" id="PTHR47805:SF1">
    <property type="entry name" value="SAGA-ASSOCIATED FACTOR 73"/>
    <property type="match status" value="1"/>
</dbReference>
<dbReference type="GO" id="GO:0031048">
    <property type="term" value="P:regulatory ncRNA-mediated heterochromatin formation"/>
    <property type="evidence" value="ECO:0007669"/>
    <property type="project" value="TreeGrafter"/>
</dbReference>
<dbReference type="GO" id="GO:1904802">
    <property type="term" value="P:RITS complex assembly"/>
    <property type="evidence" value="ECO:0007669"/>
    <property type="project" value="TreeGrafter"/>
</dbReference>
<dbReference type="InParanoid" id="W4K1Z2"/>
<evidence type="ECO:0000256" key="1">
    <source>
        <dbReference type="SAM" id="MobiDB-lite"/>
    </source>
</evidence>
<dbReference type="PROSITE" id="PS51505">
    <property type="entry name" value="SCA7"/>
    <property type="match status" value="1"/>
</dbReference>
<dbReference type="OrthoDB" id="21678at2759"/>
<evidence type="ECO:0000313" key="4">
    <source>
        <dbReference type="Proteomes" id="UP000030671"/>
    </source>
</evidence>
<dbReference type="GeneID" id="20676401"/>
<evidence type="ECO:0000313" key="3">
    <source>
        <dbReference type="EMBL" id="ETW79126.1"/>
    </source>
</evidence>
<dbReference type="GO" id="GO:0006357">
    <property type="term" value="P:regulation of transcription by RNA polymerase II"/>
    <property type="evidence" value="ECO:0007669"/>
    <property type="project" value="TreeGrafter"/>
</dbReference>
<dbReference type="KEGG" id="hir:HETIRDRAFT_453614"/>
<feature type="region of interest" description="Disordered" evidence="1">
    <location>
        <begin position="126"/>
        <end position="154"/>
    </location>
</feature>
<organism evidence="3 4">
    <name type="scientific">Heterobasidion irregulare (strain TC 32-1)</name>
    <dbReference type="NCBI Taxonomy" id="747525"/>
    <lineage>
        <taxon>Eukaryota</taxon>
        <taxon>Fungi</taxon>
        <taxon>Dikarya</taxon>
        <taxon>Basidiomycota</taxon>
        <taxon>Agaricomycotina</taxon>
        <taxon>Agaricomycetes</taxon>
        <taxon>Russulales</taxon>
        <taxon>Bondarzewiaceae</taxon>
        <taxon>Heterobasidion</taxon>
        <taxon>Heterobasidion annosum species complex</taxon>
    </lineage>
</organism>
<evidence type="ECO:0000259" key="2">
    <source>
        <dbReference type="PROSITE" id="PS51505"/>
    </source>
</evidence>
<proteinExistence type="predicted"/>
<dbReference type="Gene3D" id="6.10.140.1270">
    <property type="match status" value="1"/>
</dbReference>
<dbReference type="AlphaFoldDB" id="W4K1Z2"/>
<gene>
    <name evidence="3" type="ORF">HETIRDRAFT_453614</name>
</gene>
<accession>W4K1Z2</accession>
<feature type="region of interest" description="Disordered" evidence="1">
    <location>
        <begin position="1"/>
        <end position="39"/>
    </location>
</feature>
<sequence>MALRLKHSPSPAPFSFDNLPSTPPSLSPSTTVSNLPSPPTSWLSARDMKVFGADPLRSLNEIGLVKCKECGKPVLRSAAAEHAEHCRTIRLGKGAKGKADDSGELPALQLRPQSLNCLLVKGKKRKADDVDPADPDGPKSKKAKPATKVTKGRFKGPVDLDRQCGVINDKGLPCSRSLTCKSHSMGSKRALAGRSKAYDELLLEWRRANDPGFVEPVKRESKKERKEKKDREKRERKQKELEELAKKNGIDLSQPGAEARLEQIKATTKKKKTTTAIATTAAGGTGAGVTASARVAAVEEDPALESLAEVDSESELDSMVKSVRVAQERGVLGVPLAVPCDAGSWFVVRRERLRNCRDLFAGALMKGGVSSVAAAGAAARLGTGGT</sequence>
<reference evidence="3 4" key="1">
    <citation type="journal article" date="2012" name="New Phytol.">
        <title>Insight into trade-off between wood decay and parasitism from the genome of a fungal forest pathogen.</title>
        <authorList>
            <person name="Olson A."/>
            <person name="Aerts A."/>
            <person name="Asiegbu F."/>
            <person name="Belbahri L."/>
            <person name="Bouzid O."/>
            <person name="Broberg A."/>
            <person name="Canback B."/>
            <person name="Coutinho P.M."/>
            <person name="Cullen D."/>
            <person name="Dalman K."/>
            <person name="Deflorio G."/>
            <person name="van Diepen L.T."/>
            <person name="Dunand C."/>
            <person name="Duplessis S."/>
            <person name="Durling M."/>
            <person name="Gonthier P."/>
            <person name="Grimwood J."/>
            <person name="Fossdal C.G."/>
            <person name="Hansson D."/>
            <person name="Henrissat B."/>
            <person name="Hietala A."/>
            <person name="Himmelstrand K."/>
            <person name="Hoffmeister D."/>
            <person name="Hogberg N."/>
            <person name="James T.Y."/>
            <person name="Karlsson M."/>
            <person name="Kohler A."/>
            <person name="Kues U."/>
            <person name="Lee Y.H."/>
            <person name="Lin Y.C."/>
            <person name="Lind M."/>
            <person name="Lindquist E."/>
            <person name="Lombard V."/>
            <person name="Lucas S."/>
            <person name="Lunden K."/>
            <person name="Morin E."/>
            <person name="Murat C."/>
            <person name="Park J."/>
            <person name="Raffaello T."/>
            <person name="Rouze P."/>
            <person name="Salamov A."/>
            <person name="Schmutz J."/>
            <person name="Solheim H."/>
            <person name="Stahlberg J."/>
            <person name="Velez H."/>
            <person name="de Vries R.P."/>
            <person name="Wiebenga A."/>
            <person name="Woodward S."/>
            <person name="Yakovlev I."/>
            <person name="Garbelotto M."/>
            <person name="Martin F."/>
            <person name="Grigoriev I.V."/>
            <person name="Stenlid J."/>
        </authorList>
    </citation>
    <scope>NUCLEOTIDE SEQUENCE [LARGE SCALE GENOMIC DNA]</scope>
    <source>
        <strain evidence="3 4">TC 32-1</strain>
    </source>
</reference>
<dbReference type="RefSeq" id="XP_009549391.1">
    <property type="nucleotide sequence ID" value="XM_009551096.1"/>
</dbReference>
<feature type="region of interest" description="Disordered" evidence="1">
    <location>
        <begin position="216"/>
        <end position="239"/>
    </location>
</feature>